<dbReference type="EMBL" id="ML210182">
    <property type="protein sequence ID" value="TFK25740.1"/>
    <property type="molecule type" value="Genomic_DNA"/>
</dbReference>
<dbReference type="OrthoDB" id="630188at2759"/>
<dbReference type="InterPro" id="IPR029962">
    <property type="entry name" value="TBL"/>
</dbReference>
<keyword evidence="4" id="KW-1185">Reference proteome</keyword>
<gene>
    <name evidence="3" type="ORF">FA15DRAFT_327405</name>
</gene>
<evidence type="ECO:0000256" key="2">
    <source>
        <dbReference type="SAM" id="SignalP"/>
    </source>
</evidence>
<protein>
    <submittedName>
        <fullName evidence="3">Uncharacterized protein</fullName>
    </submittedName>
</protein>
<feature type="signal peptide" evidence="2">
    <location>
        <begin position="1"/>
        <end position="28"/>
    </location>
</feature>
<evidence type="ECO:0000313" key="3">
    <source>
        <dbReference type="EMBL" id="TFK25740.1"/>
    </source>
</evidence>
<feature type="region of interest" description="Disordered" evidence="1">
    <location>
        <begin position="31"/>
        <end position="54"/>
    </location>
</feature>
<dbReference type="PANTHER" id="PTHR32285:SF48">
    <property type="entry name" value="PROTEIN TRICHOME BIREFRINGENCE-LIKE 19"/>
    <property type="match status" value="1"/>
</dbReference>
<reference evidence="3 4" key="1">
    <citation type="journal article" date="2019" name="Nat. Ecol. Evol.">
        <title>Megaphylogeny resolves global patterns of mushroom evolution.</title>
        <authorList>
            <person name="Varga T."/>
            <person name="Krizsan K."/>
            <person name="Foldi C."/>
            <person name="Dima B."/>
            <person name="Sanchez-Garcia M."/>
            <person name="Sanchez-Ramirez S."/>
            <person name="Szollosi G.J."/>
            <person name="Szarkandi J.G."/>
            <person name="Papp V."/>
            <person name="Albert L."/>
            <person name="Andreopoulos W."/>
            <person name="Angelini C."/>
            <person name="Antonin V."/>
            <person name="Barry K.W."/>
            <person name="Bougher N.L."/>
            <person name="Buchanan P."/>
            <person name="Buyck B."/>
            <person name="Bense V."/>
            <person name="Catcheside P."/>
            <person name="Chovatia M."/>
            <person name="Cooper J."/>
            <person name="Damon W."/>
            <person name="Desjardin D."/>
            <person name="Finy P."/>
            <person name="Geml J."/>
            <person name="Haridas S."/>
            <person name="Hughes K."/>
            <person name="Justo A."/>
            <person name="Karasinski D."/>
            <person name="Kautmanova I."/>
            <person name="Kiss B."/>
            <person name="Kocsube S."/>
            <person name="Kotiranta H."/>
            <person name="LaButti K.M."/>
            <person name="Lechner B.E."/>
            <person name="Liimatainen K."/>
            <person name="Lipzen A."/>
            <person name="Lukacs Z."/>
            <person name="Mihaltcheva S."/>
            <person name="Morgado L.N."/>
            <person name="Niskanen T."/>
            <person name="Noordeloos M.E."/>
            <person name="Ohm R.A."/>
            <person name="Ortiz-Santana B."/>
            <person name="Ovrebo C."/>
            <person name="Racz N."/>
            <person name="Riley R."/>
            <person name="Savchenko A."/>
            <person name="Shiryaev A."/>
            <person name="Soop K."/>
            <person name="Spirin V."/>
            <person name="Szebenyi C."/>
            <person name="Tomsovsky M."/>
            <person name="Tulloss R.E."/>
            <person name="Uehling J."/>
            <person name="Grigoriev I.V."/>
            <person name="Vagvolgyi C."/>
            <person name="Papp T."/>
            <person name="Martin F.M."/>
            <person name="Miettinen O."/>
            <person name="Hibbett D.S."/>
            <person name="Nagy L.G."/>
        </authorList>
    </citation>
    <scope>NUCLEOTIDE SEQUENCE [LARGE SCALE GENOMIC DNA]</scope>
    <source>
        <strain evidence="3 4">CBS 121175</strain>
    </source>
</reference>
<feature type="chain" id="PRO_5022928644" evidence="2">
    <location>
        <begin position="29"/>
        <end position="498"/>
    </location>
</feature>
<keyword evidence="2" id="KW-0732">Signal</keyword>
<dbReference type="AlphaFoldDB" id="A0A5C3KZX8"/>
<sequence length="498" mass="57292">MARRTRFLAIAAVLTLVLFVLFPHYKHAWTPTPITSKPDGETTETGPLPGSPVNMNQAEDLGTTSDSYGKLCEENNCFRGSWKQREPPLVNLEDVKPWTGCPAASKTGGSETDVEQGKSSASRLLDIVNWKWEPTHSSLEEWNPEAFVVRLLKSPGGLVFLGDENTRDHFTALLGNLNHSRISFDVDLNTPLRFKTQHVQQYTLSPSDPSTERLRLAADVPVSRLERPILTLIQDSLLVNEAELQTISQRVGKAEDHGWTRELPSVHGWPSLVEDLAATRNEERETVTEDTIVIINTGIHWSRHQLTLLKARNNPADEQAYLTEAYRQMVRVVSEQLKVNPRVFIYYRATTPGHPKCYIHSSPYKTPGAAQALEKNVVSRLLQGVATEAERQQKRKWDWDLFPVHNEVWRRAIIRLEHERKMLFAKPFPLQRLYAKWHYLDIWSQALQRPDAHYDPSQDCLRWCSPVLFDQWTRHLHHILQMKHREAAHRLRTDDLFN</sequence>
<proteinExistence type="predicted"/>
<dbReference type="PANTHER" id="PTHR32285">
    <property type="entry name" value="PROTEIN TRICHOME BIREFRINGENCE-LIKE 9-RELATED"/>
    <property type="match status" value="1"/>
</dbReference>
<accession>A0A5C3KZX8</accession>
<evidence type="ECO:0000256" key="1">
    <source>
        <dbReference type="SAM" id="MobiDB-lite"/>
    </source>
</evidence>
<dbReference type="GO" id="GO:0016413">
    <property type="term" value="F:O-acetyltransferase activity"/>
    <property type="evidence" value="ECO:0007669"/>
    <property type="project" value="InterPro"/>
</dbReference>
<name>A0A5C3KZX8_COPMA</name>
<evidence type="ECO:0000313" key="4">
    <source>
        <dbReference type="Proteomes" id="UP000307440"/>
    </source>
</evidence>
<dbReference type="Proteomes" id="UP000307440">
    <property type="component" value="Unassembled WGS sequence"/>
</dbReference>
<organism evidence="3 4">
    <name type="scientific">Coprinopsis marcescibilis</name>
    <name type="common">Agaric fungus</name>
    <name type="synonym">Psathyrella marcescibilis</name>
    <dbReference type="NCBI Taxonomy" id="230819"/>
    <lineage>
        <taxon>Eukaryota</taxon>
        <taxon>Fungi</taxon>
        <taxon>Dikarya</taxon>
        <taxon>Basidiomycota</taxon>
        <taxon>Agaricomycotina</taxon>
        <taxon>Agaricomycetes</taxon>
        <taxon>Agaricomycetidae</taxon>
        <taxon>Agaricales</taxon>
        <taxon>Agaricineae</taxon>
        <taxon>Psathyrellaceae</taxon>
        <taxon>Coprinopsis</taxon>
    </lineage>
</organism>